<dbReference type="Pfam" id="PF14470">
    <property type="entry name" value="bPH_3"/>
    <property type="match status" value="1"/>
</dbReference>
<reference evidence="3" key="1">
    <citation type="submission" date="2016-10" db="EMBL/GenBank/DDBJ databases">
        <authorList>
            <person name="Varghese N."/>
            <person name="Submissions S."/>
        </authorList>
    </citation>
    <scope>NUCLEOTIDE SEQUENCE [LARGE SCALE GENOMIC DNA]</scope>
    <source>
        <strain evidence="3">DSM 3669</strain>
    </source>
</reference>
<evidence type="ECO:0000313" key="2">
    <source>
        <dbReference type="EMBL" id="SFQ94579.1"/>
    </source>
</evidence>
<feature type="domain" description="YokE-like PH" evidence="1">
    <location>
        <begin position="10"/>
        <end position="68"/>
    </location>
</feature>
<protein>
    <submittedName>
        <fullName evidence="2">PH domain-containing protein</fullName>
    </submittedName>
</protein>
<accession>A0A1I6CN24</accession>
<dbReference type="EMBL" id="FOYM01000001">
    <property type="protein sequence ID" value="SFQ94579.1"/>
    <property type="molecule type" value="Genomic_DNA"/>
</dbReference>
<dbReference type="AlphaFoldDB" id="A0A1I6CN24"/>
<evidence type="ECO:0000313" key="3">
    <source>
        <dbReference type="Proteomes" id="UP000199584"/>
    </source>
</evidence>
<dbReference type="RefSeq" id="WP_092481415.1">
    <property type="nucleotide sequence ID" value="NZ_FOYM01000001.1"/>
</dbReference>
<dbReference type="STRING" id="39060.SAMN05660706_1013"/>
<sequence>MVPAFVKNFLHTGERVRKTVSASMAEQENCRLVLTDKRLLITSDNFFGRGTIFHELDYLDIRGWQVENPDHTSCTLLLKTTAGPIGVSITQSHINEIQNIINDRCGGKFRIEQIPINRRLASNKWSTVTLLFIFLLTMPFITEKIQNRGYFNQEPDRPALTEAQRQAAYREWSAKIKEYWNSRENETGIVTDIKMYEETNAVRVNVNMQDLDENNAGRLAEFISGNFRLNFQDRALILNIYSPYPHIILTRVYNTAGVKNT</sequence>
<name>A0A1I6CN24_9FIRM</name>
<dbReference type="InterPro" id="IPR039519">
    <property type="entry name" value="YokE-like_PH"/>
</dbReference>
<gene>
    <name evidence="2" type="ORF">SAMN05660706_1013</name>
</gene>
<keyword evidence="3" id="KW-1185">Reference proteome</keyword>
<proteinExistence type="predicted"/>
<organism evidence="2 3">
    <name type="scientific">Desulfoscipio geothermicus DSM 3669</name>
    <dbReference type="NCBI Taxonomy" id="1121426"/>
    <lineage>
        <taxon>Bacteria</taxon>
        <taxon>Bacillati</taxon>
        <taxon>Bacillota</taxon>
        <taxon>Clostridia</taxon>
        <taxon>Eubacteriales</taxon>
        <taxon>Desulfallaceae</taxon>
        <taxon>Desulfoscipio</taxon>
    </lineage>
</organism>
<dbReference type="Proteomes" id="UP000199584">
    <property type="component" value="Unassembled WGS sequence"/>
</dbReference>
<evidence type="ECO:0000259" key="1">
    <source>
        <dbReference type="Pfam" id="PF14470"/>
    </source>
</evidence>